<evidence type="ECO:0000259" key="1">
    <source>
        <dbReference type="SMART" id="SM00267"/>
    </source>
</evidence>
<dbReference type="EMBL" id="QFYS01000001">
    <property type="protein sequence ID" value="RAK68863.1"/>
    <property type="molecule type" value="Genomic_DNA"/>
</dbReference>
<dbReference type="InterPro" id="IPR029787">
    <property type="entry name" value="Nucleotide_cyclase"/>
</dbReference>
<dbReference type="InterPro" id="IPR000160">
    <property type="entry name" value="GGDEF_dom"/>
</dbReference>
<dbReference type="Gene3D" id="3.40.50.2300">
    <property type="match status" value="1"/>
</dbReference>
<keyword evidence="3" id="KW-1185">Reference proteome</keyword>
<dbReference type="InterPro" id="IPR043128">
    <property type="entry name" value="Rev_trsase/Diguanyl_cyclase"/>
</dbReference>
<protein>
    <submittedName>
        <fullName evidence="2">GGDEF domain-containing protein</fullName>
    </submittedName>
</protein>
<sequence length="443" mass="47275">MAAGIQARVLIVARDDSTAGPLAEGLDRLGWRTVTARSEAAAAVALADLQIQAAIVDLSALEGEAEGLPDRLRAACAPRHLPVIAMGAPDPFQNDRGYDVTLAAPLHPAQAAMRLETLVRTAVAEEEFEVRLETFTERGHPLDPPETDSTPYRVLAIGEPAPQFLALSNALARNGAEVVGAFTAFTAFDYLHERQFDAVVLWAGEAPQEALSIAAGLRRNTRLYHTPALLYMRAESPVTASEAYHRGISDVASPETPESETALRVVELARAYRRQKAIRSALEQARSSGLMDAATGLFTRDLFASHLVRLARRARERNRPLSVCMLKVSEKPELKAPRAGGWVARAVPQIGSMIGRLVRVEDTAARLAPEVFALALPATPLHAARAAGERIAAVIGCTAFEAGQGATPFVVEFDLGVAEITCPEGVGLALEQAAAMAHGRKAS</sequence>
<name>A0A328BP40_9CAUL</name>
<feature type="domain" description="GGDEF" evidence="1">
    <location>
        <begin position="278"/>
        <end position="443"/>
    </location>
</feature>
<evidence type="ECO:0000313" key="2">
    <source>
        <dbReference type="EMBL" id="RAK68863.1"/>
    </source>
</evidence>
<reference evidence="2 3" key="1">
    <citation type="submission" date="2018-05" db="EMBL/GenBank/DDBJ databases">
        <authorList>
            <person name="Lanie J.A."/>
            <person name="Ng W.-L."/>
            <person name="Kazmierczak K.M."/>
            <person name="Andrzejewski T.M."/>
            <person name="Davidsen T.M."/>
            <person name="Wayne K.J."/>
            <person name="Tettelin H."/>
            <person name="Glass J.I."/>
            <person name="Rusch D."/>
            <person name="Podicherti R."/>
            <person name="Tsui H.-C.T."/>
            <person name="Winkler M.E."/>
        </authorList>
    </citation>
    <scope>NUCLEOTIDE SEQUENCE [LARGE SCALE GENOMIC DNA]</scope>
    <source>
        <strain evidence="2 3">BUT-10</strain>
    </source>
</reference>
<dbReference type="SMART" id="SM00267">
    <property type="entry name" value="GGDEF"/>
    <property type="match status" value="1"/>
</dbReference>
<dbReference type="InterPro" id="IPR011006">
    <property type="entry name" value="CheY-like_superfamily"/>
</dbReference>
<dbReference type="RefSeq" id="WP_111274355.1">
    <property type="nucleotide sequence ID" value="NZ_QFYS01000001.1"/>
</dbReference>
<evidence type="ECO:0000313" key="3">
    <source>
        <dbReference type="Proteomes" id="UP000249524"/>
    </source>
</evidence>
<comment type="caution">
    <text evidence="2">The sequence shown here is derived from an EMBL/GenBank/DDBJ whole genome shotgun (WGS) entry which is preliminary data.</text>
</comment>
<organism evidence="2 3">
    <name type="scientific">Phenylobacterium kunshanense</name>
    <dbReference type="NCBI Taxonomy" id="1445034"/>
    <lineage>
        <taxon>Bacteria</taxon>
        <taxon>Pseudomonadati</taxon>
        <taxon>Pseudomonadota</taxon>
        <taxon>Alphaproteobacteria</taxon>
        <taxon>Caulobacterales</taxon>
        <taxon>Caulobacteraceae</taxon>
        <taxon>Phenylobacterium</taxon>
    </lineage>
</organism>
<dbReference type="SUPFAM" id="SSF52172">
    <property type="entry name" value="CheY-like"/>
    <property type="match status" value="2"/>
</dbReference>
<dbReference type="AlphaFoldDB" id="A0A328BP40"/>
<dbReference type="OrthoDB" id="8447315at2"/>
<dbReference type="SUPFAM" id="SSF55073">
    <property type="entry name" value="Nucleotide cyclase"/>
    <property type="match status" value="1"/>
</dbReference>
<dbReference type="Proteomes" id="UP000249524">
    <property type="component" value="Unassembled WGS sequence"/>
</dbReference>
<accession>A0A328BP40</accession>
<dbReference type="Pfam" id="PF00990">
    <property type="entry name" value="GGDEF"/>
    <property type="match status" value="1"/>
</dbReference>
<dbReference type="Gene3D" id="3.30.70.270">
    <property type="match status" value="1"/>
</dbReference>
<gene>
    <name evidence="2" type="ORF">DJ019_02280</name>
</gene>
<proteinExistence type="predicted"/>